<reference evidence="1 2" key="1">
    <citation type="journal article" date="2018" name="Sci. Rep.">
        <title>A novel species of the marine cyanobacterium Acaryochloris with a unique pigment content and lifestyle.</title>
        <authorList>
            <person name="Partensky F."/>
            <person name="Six C."/>
            <person name="Ratin M."/>
            <person name="Garczarek L."/>
            <person name="Vaulot D."/>
            <person name="Probert I."/>
            <person name="Calteau A."/>
            <person name="Gourvil P."/>
            <person name="Marie D."/>
            <person name="Grebert T."/>
            <person name="Bouchier C."/>
            <person name="Le Panse S."/>
            <person name="Gachenot M."/>
            <person name="Rodriguez F."/>
            <person name="Garrido J.L."/>
        </authorList>
    </citation>
    <scope>NUCLEOTIDE SEQUENCE [LARGE SCALE GENOMIC DNA]</scope>
    <source>
        <strain evidence="1 2">RCC1774</strain>
    </source>
</reference>
<name>A0A2W1JL85_9CYAN</name>
<dbReference type="Proteomes" id="UP000248857">
    <property type="component" value="Unassembled WGS sequence"/>
</dbReference>
<keyword evidence="2" id="KW-1185">Reference proteome</keyword>
<sequence>MAVISNALKEWAVVIEALLAGDTILLLRKGGIREARFTVPHIRVLLYPTYEHQRSQLLKPNIAIPQDPTPGQIALSAWAQITDVLQVSELEPLQALMPYHLWTESFAYERFKWKPKQPLSVLLLRVYALAKPINIPYRDAYSGCRSWIELEGEIEVGGAEPVLTQEEYLLRSQQIKTAIQTA</sequence>
<comment type="caution">
    <text evidence="1">The sequence shown here is derived from an EMBL/GenBank/DDBJ whole genome shotgun (WGS) entry which is preliminary data.</text>
</comment>
<evidence type="ECO:0000313" key="2">
    <source>
        <dbReference type="Proteomes" id="UP000248857"/>
    </source>
</evidence>
<dbReference type="InterPro" id="IPR008307">
    <property type="entry name" value="UCP018957"/>
</dbReference>
<dbReference type="Pfam" id="PF08819">
    <property type="entry name" value="DUF1802"/>
    <property type="match status" value="1"/>
</dbReference>
<dbReference type="InterPro" id="IPR014923">
    <property type="entry name" value="DUF1802"/>
</dbReference>
<proteinExistence type="predicted"/>
<evidence type="ECO:0000313" key="1">
    <source>
        <dbReference type="EMBL" id="PZD72205.1"/>
    </source>
</evidence>
<evidence type="ECO:0008006" key="3">
    <source>
        <dbReference type="Google" id="ProtNLM"/>
    </source>
</evidence>
<dbReference type="OrthoDB" id="9808776at2"/>
<dbReference type="EMBL" id="PQWO01000011">
    <property type="protein sequence ID" value="PZD72205.1"/>
    <property type="molecule type" value="Genomic_DNA"/>
</dbReference>
<organism evidence="1 2">
    <name type="scientific">Acaryochloris thomasi RCC1774</name>
    <dbReference type="NCBI Taxonomy" id="1764569"/>
    <lineage>
        <taxon>Bacteria</taxon>
        <taxon>Bacillati</taxon>
        <taxon>Cyanobacteriota</taxon>
        <taxon>Cyanophyceae</taxon>
        <taxon>Acaryochloridales</taxon>
        <taxon>Acaryochloridaceae</taxon>
        <taxon>Acaryochloris</taxon>
        <taxon>Acaryochloris thomasi</taxon>
    </lineage>
</organism>
<gene>
    <name evidence="1" type="ORF">C1752_03791</name>
</gene>
<dbReference type="PIRSF" id="PIRSF018957">
    <property type="entry name" value="UCP018957"/>
    <property type="match status" value="1"/>
</dbReference>
<protein>
    <recommendedName>
        <fullName evidence="3">DUF1802 family protein</fullName>
    </recommendedName>
</protein>
<dbReference type="AlphaFoldDB" id="A0A2W1JL85"/>
<accession>A0A2W1JL85</accession>